<reference evidence="2 3" key="1">
    <citation type="submission" date="2021-06" db="EMBL/GenBank/DDBJ databases">
        <title>Caerostris extrusa draft genome.</title>
        <authorList>
            <person name="Kono N."/>
            <person name="Arakawa K."/>
        </authorList>
    </citation>
    <scope>NUCLEOTIDE SEQUENCE [LARGE SCALE GENOMIC DNA]</scope>
</reference>
<proteinExistence type="predicted"/>
<evidence type="ECO:0000313" key="2">
    <source>
        <dbReference type="EMBL" id="GIY47079.1"/>
    </source>
</evidence>
<feature type="region of interest" description="Disordered" evidence="1">
    <location>
        <begin position="1"/>
        <end position="68"/>
    </location>
</feature>
<keyword evidence="3" id="KW-1185">Reference proteome</keyword>
<dbReference type="Proteomes" id="UP001054945">
    <property type="component" value="Unassembled WGS sequence"/>
</dbReference>
<dbReference type="AlphaFoldDB" id="A0AAV4TPM3"/>
<organism evidence="2 3">
    <name type="scientific">Caerostris extrusa</name>
    <name type="common">Bark spider</name>
    <name type="synonym">Caerostris bankana</name>
    <dbReference type="NCBI Taxonomy" id="172846"/>
    <lineage>
        <taxon>Eukaryota</taxon>
        <taxon>Metazoa</taxon>
        <taxon>Ecdysozoa</taxon>
        <taxon>Arthropoda</taxon>
        <taxon>Chelicerata</taxon>
        <taxon>Arachnida</taxon>
        <taxon>Araneae</taxon>
        <taxon>Araneomorphae</taxon>
        <taxon>Entelegynae</taxon>
        <taxon>Araneoidea</taxon>
        <taxon>Araneidae</taxon>
        <taxon>Caerostris</taxon>
    </lineage>
</organism>
<dbReference type="EMBL" id="BPLR01011520">
    <property type="protein sequence ID" value="GIY47079.1"/>
    <property type="molecule type" value="Genomic_DNA"/>
</dbReference>
<accession>A0AAV4TPM3</accession>
<evidence type="ECO:0000256" key="1">
    <source>
        <dbReference type="SAM" id="MobiDB-lite"/>
    </source>
</evidence>
<name>A0AAV4TPM3_CAEEX</name>
<gene>
    <name evidence="2" type="ORF">CEXT_750601</name>
</gene>
<sequence>MHRKQLSQMRGDMPLQIASPKLQETSDVVPIDLQGGPAVNSVEGSRPSTHPGRERPTIERNGTLSDSYGSKHIDRIWAHFLSRSCSPSVEVNIQV</sequence>
<evidence type="ECO:0000313" key="3">
    <source>
        <dbReference type="Proteomes" id="UP001054945"/>
    </source>
</evidence>
<comment type="caution">
    <text evidence="2">The sequence shown here is derived from an EMBL/GenBank/DDBJ whole genome shotgun (WGS) entry which is preliminary data.</text>
</comment>
<protein>
    <submittedName>
        <fullName evidence="2">Uncharacterized protein</fullName>
    </submittedName>
</protein>